<reference evidence="8" key="1">
    <citation type="journal article" date="2019" name="Database">
        <title>The radish genome database (RadishGD): an integrated information resource for radish genomics.</title>
        <authorList>
            <person name="Yu H.J."/>
            <person name="Baek S."/>
            <person name="Lee Y.J."/>
            <person name="Cho A."/>
            <person name="Mun J.H."/>
        </authorList>
    </citation>
    <scope>NUCLEOTIDE SEQUENCE [LARGE SCALE GENOMIC DNA]</scope>
    <source>
        <strain evidence="8">cv. WK10039</strain>
    </source>
</reference>
<evidence type="ECO:0000313" key="9">
    <source>
        <dbReference type="RefSeq" id="XP_018474963.1"/>
    </source>
</evidence>
<dbReference type="RefSeq" id="XP_018474963.1">
    <property type="nucleotide sequence ID" value="XM_018619461.2"/>
</dbReference>
<dbReference type="SUPFAM" id="SSF57429">
    <property type="entry name" value="Crambin-like"/>
    <property type="match status" value="1"/>
</dbReference>
<keyword evidence="3" id="KW-0964">Secreted</keyword>
<evidence type="ECO:0000256" key="5">
    <source>
        <dbReference type="ARBA" id="ARBA00022821"/>
    </source>
</evidence>
<feature type="signal peptide" evidence="7">
    <location>
        <begin position="1"/>
        <end position="18"/>
    </location>
</feature>
<dbReference type="GeneID" id="108846237"/>
<comment type="similarity">
    <text evidence="2">Belongs to the plant thionin (TC 1.C.44) family.</text>
</comment>
<gene>
    <name evidence="9" type="primary">LOC108846237</name>
</gene>
<dbReference type="Gene3D" id="3.30.1350.10">
    <property type="entry name" value="Thionin-like"/>
    <property type="match status" value="1"/>
</dbReference>
<dbReference type="GO" id="GO:0090729">
    <property type="term" value="F:toxin activity"/>
    <property type="evidence" value="ECO:0007669"/>
    <property type="project" value="UniProtKB-KW"/>
</dbReference>
<dbReference type="InterPro" id="IPR036391">
    <property type="entry name" value="Thionin-like_sf"/>
</dbReference>
<dbReference type="Proteomes" id="UP000504610">
    <property type="component" value="Chromosome 9"/>
</dbReference>
<dbReference type="Pfam" id="PF00321">
    <property type="entry name" value="Thionin"/>
    <property type="match status" value="1"/>
</dbReference>
<dbReference type="AlphaFoldDB" id="A0A6J0MSU5"/>
<dbReference type="FunFam" id="3.30.1350.10:FF:000001">
    <property type="entry name" value="Hellethionin-D"/>
    <property type="match status" value="1"/>
</dbReference>
<dbReference type="PRINTS" id="PR00287">
    <property type="entry name" value="THIONIN"/>
</dbReference>
<keyword evidence="8" id="KW-1185">Reference proteome</keyword>
<reference evidence="9" key="2">
    <citation type="submission" date="2025-08" db="UniProtKB">
        <authorList>
            <consortium name="RefSeq"/>
        </authorList>
    </citation>
    <scope>IDENTIFICATION</scope>
    <source>
        <tissue evidence="9">Leaf</tissue>
    </source>
</reference>
<evidence type="ECO:0000256" key="1">
    <source>
        <dbReference type="ARBA" id="ARBA00004613"/>
    </source>
</evidence>
<protein>
    <submittedName>
        <fullName evidence="9">Thionin</fullName>
    </submittedName>
</protein>
<dbReference type="GO" id="GO:0005576">
    <property type="term" value="C:extracellular region"/>
    <property type="evidence" value="ECO:0007669"/>
    <property type="project" value="UniProtKB-SubCell"/>
</dbReference>
<sequence>MEGRNVILSVLIMSLVMAQNQVEGKSCCPGTTARNAYNICRLTGSSRKTCAKISGCKIVSGTTCPQGYLHEIIENSGDAVNEYCKLGCASSVCGGLTTLQDSDASEIVNGAVAQCTDTCAYFCTKGSAKAVETA</sequence>
<name>A0A6J0MSU5_RAPSA</name>
<evidence type="ECO:0000313" key="8">
    <source>
        <dbReference type="Proteomes" id="UP000504610"/>
    </source>
</evidence>
<dbReference type="InterPro" id="IPR001010">
    <property type="entry name" value="Thionin"/>
</dbReference>
<dbReference type="PROSITE" id="PS00271">
    <property type="entry name" value="THIONIN"/>
    <property type="match status" value="1"/>
</dbReference>
<dbReference type="OrthoDB" id="653285at2759"/>
<keyword evidence="5" id="KW-0611">Plant defense</keyword>
<feature type="chain" id="PRO_5026830156" evidence="7">
    <location>
        <begin position="19"/>
        <end position="134"/>
    </location>
</feature>
<evidence type="ECO:0000256" key="3">
    <source>
        <dbReference type="ARBA" id="ARBA00022525"/>
    </source>
</evidence>
<comment type="subcellular location">
    <subcellularLocation>
        <location evidence="1">Secreted</location>
    </subcellularLocation>
</comment>
<dbReference type="PANTHER" id="PTHR33920:SF2">
    <property type="entry name" value="THIONIN-2.1-RELATED"/>
    <property type="match status" value="1"/>
</dbReference>
<evidence type="ECO:0000256" key="6">
    <source>
        <dbReference type="ARBA" id="ARBA00023157"/>
    </source>
</evidence>
<keyword evidence="4" id="KW-0800">Toxin</keyword>
<evidence type="ECO:0000256" key="2">
    <source>
        <dbReference type="ARBA" id="ARBA00009872"/>
    </source>
</evidence>
<accession>A0A6J0MSU5</accession>
<proteinExistence type="inferred from homology"/>
<keyword evidence="7" id="KW-0732">Signal</keyword>
<dbReference type="GO" id="GO:0006952">
    <property type="term" value="P:defense response"/>
    <property type="evidence" value="ECO:0007669"/>
    <property type="project" value="UniProtKB-KW"/>
</dbReference>
<dbReference type="PANTHER" id="PTHR33920">
    <property type="entry name" value="THIONIN-2.1-RELATED"/>
    <property type="match status" value="1"/>
</dbReference>
<evidence type="ECO:0000256" key="4">
    <source>
        <dbReference type="ARBA" id="ARBA00022656"/>
    </source>
</evidence>
<evidence type="ECO:0000256" key="7">
    <source>
        <dbReference type="SAM" id="SignalP"/>
    </source>
</evidence>
<organism evidence="8 9">
    <name type="scientific">Raphanus sativus</name>
    <name type="common">Radish</name>
    <name type="synonym">Raphanus raphanistrum var. sativus</name>
    <dbReference type="NCBI Taxonomy" id="3726"/>
    <lineage>
        <taxon>Eukaryota</taxon>
        <taxon>Viridiplantae</taxon>
        <taxon>Streptophyta</taxon>
        <taxon>Embryophyta</taxon>
        <taxon>Tracheophyta</taxon>
        <taxon>Spermatophyta</taxon>
        <taxon>Magnoliopsida</taxon>
        <taxon>eudicotyledons</taxon>
        <taxon>Gunneridae</taxon>
        <taxon>Pentapetalae</taxon>
        <taxon>rosids</taxon>
        <taxon>malvids</taxon>
        <taxon>Brassicales</taxon>
        <taxon>Brassicaceae</taxon>
        <taxon>Brassiceae</taxon>
        <taxon>Raphanus</taxon>
    </lineage>
</organism>
<keyword evidence="6" id="KW-1015">Disulfide bond</keyword>
<dbReference type="KEGG" id="rsz:108846237"/>